<keyword evidence="2" id="KW-1185">Reference proteome</keyword>
<name>A0ACB7ZGU0_9ERIC</name>
<evidence type="ECO:0000313" key="2">
    <source>
        <dbReference type="Proteomes" id="UP000828048"/>
    </source>
</evidence>
<accession>A0ACB7ZGU0</accession>
<gene>
    <name evidence="1" type="ORF">Vadar_031929</name>
</gene>
<evidence type="ECO:0000313" key="1">
    <source>
        <dbReference type="EMBL" id="KAH7864631.1"/>
    </source>
</evidence>
<comment type="caution">
    <text evidence="1">The sequence shown here is derived from an EMBL/GenBank/DDBJ whole genome shotgun (WGS) entry which is preliminary data.</text>
</comment>
<sequence>MDEKGATPFVPVNVYPRSTGEFESATSHEDEIRRKKRQRLFVYIAAFAVFQVVVILVFALVVMRAKSPEVEITWAGVEGLSVGNSSYNMTLIAQLKIKNKNFGDYKYERTAMNVSHGGVTVGEGIIWNGKAEARDTETVVVTATVNSAALSGDMSSRILVLESKAALRGKVHLVKMWGIQFQIMKKRKGVEMNCAMEIDLASGVVQDLDCDD</sequence>
<dbReference type="Proteomes" id="UP000828048">
    <property type="component" value="Chromosome 12"/>
</dbReference>
<organism evidence="1 2">
    <name type="scientific">Vaccinium darrowii</name>
    <dbReference type="NCBI Taxonomy" id="229202"/>
    <lineage>
        <taxon>Eukaryota</taxon>
        <taxon>Viridiplantae</taxon>
        <taxon>Streptophyta</taxon>
        <taxon>Embryophyta</taxon>
        <taxon>Tracheophyta</taxon>
        <taxon>Spermatophyta</taxon>
        <taxon>Magnoliopsida</taxon>
        <taxon>eudicotyledons</taxon>
        <taxon>Gunneridae</taxon>
        <taxon>Pentapetalae</taxon>
        <taxon>asterids</taxon>
        <taxon>Ericales</taxon>
        <taxon>Ericaceae</taxon>
        <taxon>Vaccinioideae</taxon>
        <taxon>Vaccinieae</taxon>
        <taxon>Vaccinium</taxon>
    </lineage>
</organism>
<reference evidence="1 2" key="1">
    <citation type="journal article" date="2021" name="Hortic Res">
        <title>High-quality reference genome and annotation aids understanding of berry development for evergreen blueberry (Vaccinium darrowii).</title>
        <authorList>
            <person name="Yu J."/>
            <person name="Hulse-Kemp A.M."/>
            <person name="Babiker E."/>
            <person name="Staton M."/>
        </authorList>
    </citation>
    <scope>NUCLEOTIDE SEQUENCE [LARGE SCALE GENOMIC DNA]</scope>
    <source>
        <strain evidence="2">cv. NJ 8807/NJ 8810</strain>
        <tissue evidence="1">Young leaf</tissue>
    </source>
</reference>
<proteinExistence type="predicted"/>
<protein>
    <submittedName>
        <fullName evidence="1">Uncharacterized protein</fullName>
    </submittedName>
</protein>
<dbReference type="EMBL" id="CM037162">
    <property type="protein sequence ID" value="KAH7864631.1"/>
    <property type="molecule type" value="Genomic_DNA"/>
</dbReference>